<dbReference type="GO" id="GO:0016747">
    <property type="term" value="F:acyltransferase activity, transferring groups other than amino-acyl groups"/>
    <property type="evidence" value="ECO:0007669"/>
    <property type="project" value="InterPro"/>
</dbReference>
<dbReference type="Gene3D" id="3.40.630.30">
    <property type="match status" value="1"/>
</dbReference>
<name>A0A1G2MPA9_9BACT</name>
<feature type="domain" description="N-acetyltransferase" evidence="1">
    <location>
        <begin position="6"/>
        <end position="60"/>
    </location>
</feature>
<dbReference type="InterPro" id="IPR016181">
    <property type="entry name" value="Acyl_CoA_acyltransferase"/>
</dbReference>
<protein>
    <recommendedName>
        <fullName evidence="1">N-acetyltransferase domain-containing protein</fullName>
    </recommendedName>
</protein>
<dbReference type="EMBL" id="MHRP01000047">
    <property type="protein sequence ID" value="OHA25686.1"/>
    <property type="molecule type" value="Genomic_DNA"/>
</dbReference>
<dbReference type="Proteomes" id="UP000177943">
    <property type="component" value="Unassembled WGS sequence"/>
</dbReference>
<sequence length="90" mass="9915">MALATIAPEGEMTSGEPTIVGLYTVRSCRYRGYGKIVLEAAIRRSLERGFPKIRIDVLTPKAMKLVQSLSEELLSVLAVHDQSMFGGFLE</sequence>
<organism evidence="2 3">
    <name type="scientific">Candidatus Taylorbacteria bacterium RIFCSPHIGHO2_02_FULL_45_35</name>
    <dbReference type="NCBI Taxonomy" id="1802311"/>
    <lineage>
        <taxon>Bacteria</taxon>
        <taxon>Candidatus Tayloriibacteriota</taxon>
    </lineage>
</organism>
<proteinExistence type="predicted"/>
<dbReference type="InterPro" id="IPR000182">
    <property type="entry name" value="GNAT_dom"/>
</dbReference>
<accession>A0A1G2MPA9</accession>
<reference evidence="2 3" key="1">
    <citation type="journal article" date="2016" name="Nat. Commun.">
        <title>Thousands of microbial genomes shed light on interconnected biogeochemical processes in an aquifer system.</title>
        <authorList>
            <person name="Anantharaman K."/>
            <person name="Brown C.T."/>
            <person name="Hug L.A."/>
            <person name="Sharon I."/>
            <person name="Castelle C.J."/>
            <person name="Probst A.J."/>
            <person name="Thomas B.C."/>
            <person name="Singh A."/>
            <person name="Wilkins M.J."/>
            <person name="Karaoz U."/>
            <person name="Brodie E.L."/>
            <person name="Williams K.H."/>
            <person name="Hubbard S.S."/>
            <person name="Banfield J.F."/>
        </authorList>
    </citation>
    <scope>NUCLEOTIDE SEQUENCE [LARGE SCALE GENOMIC DNA]</scope>
</reference>
<dbReference type="Pfam" id="PF00583">
    <property type="entry name" value="Acetyltransf_1"/>
    <property type="match status" value="1"/>
</dbReference>
<gene>
    <name evidence="2" type="ORF">A3D56_00745</name>
</gene>
<dbReference type="SUPFAM" id="SSF55729">
    <property type="entry name" value="Acyl-CoA N-acyltransferases (Nat)"/>
    <property type="match status" value="1"/>
</dbReference>
<dbReference type="CDD" id="cd04301">
    <property type="entry name" value="NAT_SF"/>
    <property type="match status" value="1"/>
</dbReference>
<evidence type="ECO:0000313" key="3">
    <source>
        <dbReference type="Proteomes" id="UP000177943"/>
    </source>
</evidence>
<evidence type="ECO:0000259" key="1">
    <source>
        <dbReference type="Pfam" id="PF00583"/>
    </source>
</evidence>
<evidence type="ECO:0000313" key="2">
    <source>
        <dbReference type="EMBL" id="OHA25686.1"/>
    </source>
</evidence>
<dbReference type="AlphaFoldDB" id="A0A1G2MPA9"/>
<comment type="caution">
    <text evidence="2">The sequence shown here is derived from an EMBL/GenBank/DDBJ whole genome shotgun (WGS) entry which is preliminary data.</text>
</comment>